<dbReference type="EMBL" id="JANPWB010000010">
    <property type="protein sequence ID" value="KAJ1134912.1"/>
    <property type="molecule type" value="Genomic_DNA"/>
</dbReference>
<reference evidence="2" key="1">
    <citation type="journal article" date="2022" name="bioRxiv">
        <title>Sequencing and chromosome-scale assembly of the giantPleurodeles waltlgenome.</title>
        <authorList>
            <person name="Brown T."/>
            <person name="Elewa A."/>
            <person name="Iarovenko S."/>
            <person name="Subramanian E."/>
            <person name="Araus A.J."/>
            <person name="Petzold A."/>
            <person name="Susuki M."/>
            <person name="Suzuki K.-i.T."/>
            <person name="Hayashi T."/>
            <person name="Toyoda A."/>
            <person name="Oliveira C."/>
            <person name="Osipova E."/>
            <person name="Leigh N.D."/>
            <person name="Simon A."/>
            <person name="Yun M.H."/>
        </authorList>
    </citation>
    <scope>NUCLEOTIDE SEQUENCE</scope>
    <source>
        <strain evidence="2">20211129_DDA</strain>
        <tissue evidence="2">Liver</tissue>
    </source>
</reference>
<protein>
    <submittedName>
        <fullName evidence="2">Uncharacterized protein</fullName>
    </submittedName>
</protein>
<evidence type="ECO:0000313" key="2">
    <source>
        <dbReference type="EMBL" id="KAJ1134912.1"/>
    </source>
</evidence>
<evidence type="ECO:0000256" key="1">
    <source>
        <dbReference type="SAM" id="MobiDB-lite"/>
    </source>
</evidence>
<dbReference type="AlphaFoldDB" id="A0AAV7Q6V5"/>
<feature type="region of interest" description="Disordered" evidence="1">
    <location>
        <begin position="127"/>
        <end position="158"/>
    </location>
</feature>
<comment type="caution">
    <text evidence="2">The sequence shown here is derived from an EMBL/GenBank/DDBJ whole genome shotgun (WGS) entry which is preliminary data.</text>
</comment>
<dbReference type="Proteomes" id="UP001066276">
    <property type="component" value="Chromosome 6"/>
</dbReference>
<feature type="region of interest" description="Disordered" evidence="1">
    <location>
        <begin position="1"/>
        <end position="25"/>
    </location>
</feature>
<feature type="region of interest" description="Disordered" evidence="1">
    <location>
        <begin position="70"/>
        <end position="92"/>
    </location>
</feature>
<evidence type="ECO:0000313" key="3">
    <source>
        <dbReference type="Proteomes" id="UP001066276"/>
    </source>
</evidence>
<sequence length="158" mass="16830">MLRRVWTGRRQSPRPQRPCGGGRLVRPQQPIWRQRTVSAVVVRTLVGDTHKAEEPGEPCALGSVRRRTRIGPLVKAPGGDLKGGGGTRLPPEFAARRSPLISRPLPQGFPLGVPSLVGGRRLTAQRGGACRPVRSTSVIGARSGLSEPARTGATERGA</sequence>
<gene>
    <name evidence="2" type="ORF">NDU88_001358</name>
</gene>
<keyword evidence="3" id="KW-1185">Reference proteome</keyword>
<name>A0AAV7Q6V5_PLEWA</name>
<proteinExistence type="predicted"/>
<organism evidence="2 3">
    <name type="scientific">Pleurodeles waltl</name>
    <name type="common">Iberian ribbed newt</name>
    <dbReference type="NCBI Taxonomy" id="8319"/>
    <lineage>
        <taxon>Eukaryota</taxon>
        <taxon>Metazoa</taxon>
        <taxon>Chordata</taxon>
        <taxon>Craniata</taxon>
        <taxon>Vertebrata</taxon>
        <taxon>Euteleostomi</taxon>
        <taxon>Amphibia</taxon>
        <taxon>Batrachia</taxon>
        <taxon>Caudata</taxon>
        <taxon>Salamandroidea</taxon>
        <taxon>Salamandridae</taxon>
        <taxon>Pleurodelinae</taxon>
        <taxon>Pleurodeles</taxon>
    </lineage>
</organism>
<accession>A0AAV7Q6V5</accession>